<dbReference type="EMBL" id="CP089982">
    <property type="protein sequence ID" value="WXA99097.1"/>
    <property type="molecule type" value="Genomic_DNA"/>
</dbReference>
<evidence type="ECO:0000313" key="2">
    <source>
        <dbReference type="Proteomes" id="UP001379533"/>
    </source>
</evidence>
<organism evidence="1 2">
    <name type="scientific">Pendulispora brunnea</name>
    <dbReference type="NCBI Taxonomy" id="2905690"/>
    <lineage>
        <taxon>Bacteria</taxon>
        <taxon>Pseudomonadati</taxon>
        <taxon>Myxococcota</taxon>
        <taxon>Myxococcia</taxon>
        <taxon>Myxococcales</taxon>
        <taxon>Sorangiineae</taxon>
        <taxon>Pendulisporaceae</taxon>
        <taxon>Pendulispora</taxon>
    </lineage>
</organism>
<dbReference type="RefSeq" id="WP_394849727.1">
    <property type="nucleotide sequence ID" value="NZ_CP089982.1"/>
</dbReference>
<dbReference type="Proteomes" id="UP001379533">
    <property type="component" value="Chromosome"/>
</dbReference>
<name>A0ABZ2KN45_9BACT</name>
<sequence length="173" mass="18127">MRNGAASMDDLLGVGEGMKRTFDLVFGDLVDSFVRDVLSTIHGSLVRELLGETENPPARVAGPALVARKAVPRKRRGRRPIDPSPVQHAVPGTAVESVRVPNGGHADVQLSRRTIERKAISNPAGIPTADSSIAELDKAQPTTSSSWVAGARSPLPAAGAQSTPRVAVTVEAL</sequence>
<protein>
    <submittedName>
        <fullName evidence="1">Uncharacterized protein</fullName>
    </submittedName>
</protein>
<accession>A0ABZ2KN45</accession>
<evidence type="ECO:0000313" key="1">
    <source>
        <dbReference type="EMBL" id="WXA99097.1"/>
    </source>
</evidence>
<gene>
    <name evidence="1" type="ORF">LZC95_20020</name>
</gene>
<keyword evidence="2" id="KW-1185">Reference proteome</keyword>
<proteinExistence type="predicted"/>
<reference evidence="1 2" key="1">
    <citation type="submission" date="2021-12" db="EMBL/GenBank/DDBJ databases">
        <title>Discovery of the Pendulisporaceae a myxobacterial family with distinct sporulation behavior and unique specialized metabolism.</title>
        <authorList>
            <person name="Garcia R."/>
            <person name="Popoff A."/>
            <person name="Bader C.D."/>
            <person name="Loehr J."/>
            <person name="Walesch S."/>
            <person name="Walt C."/>
            <person name="Boldt J."/>
            <person name="Bunk B."/>
            <person name="Haeckl F.J.F.P.J."/>
            <person name="Gunesch A.P."/>
            <person name="Birkelbach J."/>
            <person name="Nuebel U."/>
            <person name="Pietschmann T."/>
            <person name="Bach T."/>
            <person name="Mueller R."/>
        </authorList>
    </citation>
    <scope>NUCLEOTIDE SEQUENCE [LARGE SCALE GENOMIC DNA]</scope>
    <source>
        <strain evidence="1 2">MSr12523</strain>
    </source>
</reference>